<dbReference type="Proteomes" id="UP000596660">
    <property type="component" value="Unplaced"/>
</dbReference>
<dbReference type="PANTHER" id="PTHR11732">
    <property type="entry name" value="ALDO/KETO REDUCTASE"/>
    <property type="match status" value="1"/>
</dbReference>
<dbReference type="PROSITE" id="PS00798">
    <property type="entry name" value="ALDOKETO_REDUCTASE_1"/>
    <property type="match status" value="1"/>
</dbReference>
<evidence type="ECO:0000259" key="2">
    <source>
        <dbReference type="Pfam" id="PF00248"/>
    </source>
</evidence>
<dbReference type="InterPro" id="IPR044497">
    <property type="entry name" value="AKR4A/B"/>
</dbReference>
<dbReference type="FunFam" id="3.20.20.100:FF:000014">
    <property type="entry name" value="NAD(P)-linked oxidoreductase superfamily protein"/>
    <property type="match status" value="1"/>
</dbReference>
<dbReference type="Pfam" id="PF00248">
    <property type="entry name" value="Aldo_ket_red"/>
    <property type="match status" value="1"/>
</dbReference>
<feature type="domain" description="NADP-dependent oxidoreductase" evidence="2">
    <location>
        <begin position="44"/>
        <end position="316"/>
    </location>
</feature>
<keyword evidence="4" id="KW-1185">Reference proteome</keyword>
<dbReference type="Gramene" id="AUR62026548-RA">
    <property type="protein sequence ID" value="AUR62026548-RA:cds"/>
    <property type="gene ID" value="AUR62026548"/>
</dbReference>
<dbReference type="InterPro" id="IPR023210">
    <property type="entry name" value="NADP_OxRdtase_dom"/>
</dbReference>
<dbReference type="InterPro" id="IPR018170">
    <property type="entry name" value="Aldo/ket_reductase_CS"/>
</dbReference>
<dbReference type="InterPro" id="IPR020471">
    <property type="entry name" value="AKR"/>
</dbReference>
<dbReference type="GO" id="GO:0016616">
    <property type="term" value="F:oxidoreductase activity, acting on the CH-OH group of donors, NAD or NADP as acceptor"/>
    <property type="evidence" value="ECO:0007669"/>
    <property type="project" value="InterPro"/>
</dbReference>
<dbReference type="PRINTS" id="PR00069">
    <property type="entry name" value="ALDKETRDTASE"/>
</dbReference>
<dbReference type="EnsemblPlants" id="AUR62026548-RA">
    <property type="protein sequence ID" value="AUR62026548-RA:cds"/>
    <property type="gene ID" value="AUR62026548"/>
</dbReference>
<dbReference type="GO" id="GO:0044550">
    <property type="term" value="P:secondary metabolite biosynthetic process"/>
    <property type="evidence" value="ECO:0007669"/>
    <property type="project" value="UniProtKB-ARBA"/>
</dbReference>
<evidence type="ECO:0000256" key="1">
    <source>
        <dbReference type="ARBA" id="ARBA00023002"/>
    </source>
</evidence>
<evidence type="ECO:0000313" key="3">
    <source>
        <dbReference type="EnsemblPlants" id="AUR62026548-RA:cds"/>
    </source>
</evidence>
<dbReference type="SUPFAM" id="SSF51430">
    <property type="entry name" value="NAD(P)-linked oxidoreductase"/>
    <property type="match status" value="1"/>
</dbReference>
<organism evidence="3 4">
    <name type="scientific">Chenopodium quinoa</name>
    <name type="common">Quinoa</name>
    <dbReference type="NCBI Taxonomy" id="63459"/>
    <lineage>
        <taxon>Eukaryota</taxon>
        <taxon>Viridiplantae</taxon>
        <taxon>Streptophyta</taxon>
        <taxon>Embryophyta</taxon>
        <taxon>Tracheophyta</taxon>
        <taxon>Spermatophyta</taxon>
        <taxon>Magnoliopsida</taxon>
        <taxon>eudicotyledons</taxon>
        <taxon>Gunneridae</taxon>
        <taxon>Pentapetalae</taxon>
        <taxon>Caryophyllales</taxon>
        <taxon>Chenopodiaceae</taxon>
        <taxon>Chenopodioideae</taxon>
        <taxon>Atripliceae</taxon>
        <taxon>Chenopodium</taxon>
    </lineage>
</organism>
<dbReference type="Gene3D" id="3.20.20.100">
    <property type="entry name" value="NADP-dependent oxidoreductase domain"/>
    <property type="match status" value="1"/>
</dbReference>
<reference evidence="3" key="2">
    <citation type="submission" date="2021-03" db="UniProtKB">
        <authorList>
            <consortium name="EnsemblPlants"/>
        </authorList>
    </citation>
    <scope>IDENTIFICATION</scope>
</reference>
<dbReference type="AlphaFoldDB" id="A0A803MBT1"/>
<sequence length="363" mass="40884">MIRVDPLRVRAIHLTTESNMTSPPSQLRVPQIKLSHGERSIPVIGLGTAVDPPVSADEMKSAVVRAIEVGYRHFDTAHKYKSEQPVGDAVQEALSLGLVQSRDELFITSKLWCGDAHPNLVVPGLQKSLRNLKMEWIDLYLIHWPLSCQPGKNDFPIKEDDFLPMDFQGVWAAMEECQKLGLAKCIGVSNFSCKKLNDLLAIAKIPPAVNQVEVSPFWQQKKLIDLCKENGILITAYSPLGAIGTFYGSNRILESEVLQEIAKSKGKSIPQVCLRWAYEQEITIVVKSFNNERMKENLKIFDWELTEEDHEKIRESLRVEGSLAGLIYQRKGLLRHLKSSGMESFDYDNALNLTATIVTLLRM</sequence>
<protein>
    <recommendedName>
        <fullName evidence="2">NADP-dependent oxidoreductase domain-containing protein</fullName>
    </recommendedName>
</protein>
<name>A0A803MBT1_CHEQI</name>
<reference evidence="3" key="1">
    <citation type="journal article" date="2017" name="Nature">
        <title>The genome of Chenopodium quinoa.</title>
        <authorList>
            <person name="Jarvis D.E."/>
            <person name="Ho Y.S."/>
            <person name="Lightfoot D.J."/>
            <person name="Schmoeckel S.M."/>
            <person name="Li B."/>
            <person name="Borm T.J.A."/>
            <person name="Ohyanagi H."/>
            <person name="Mineta K."/>
            <person name="Michell C.T."/>
            <person name="Saber N."/>
            <person name="Kharbatia N.M."/>
            <person name="Rupper R.R."/>
            <person name="Sharp A.R."/>
            <person name="Dally N."/>
            <person name="Boughton B.A."/>
            <person name="Woo Y.H."/>
            <person name="Gao G."/>
            <person name="Schijlen E.G.W.M."/>
            <person name="Guo X."/>
            <person name="Momin A.A."/>
            <person name="Negrao S."/>
            <person name="Al-Babili S."/>
            <person name="Gehring C."/>
            <person name="Roessner U."/>
            <person name="Jung C."/>
            <person name="Murphy K."/>
            <person name="Arold S.T."/>
            <person name="Gojobori T."/>
            <person name="van der Linden C.G."/>
            <person name="van Loo E.N."/>
            <person name="Jellen E.N."/>
            <person name="Maughan P.J."/>
            <person name="Tester M."/>
        </authorList>
    </citation>
    <scope>NUCLEOTIDE SEQUENCE [LARGE SCALE GENOMIC DNA]</scope>
    <source>
        <strain evidence="3">cv. PI 614886</strain>
    </source>
</reference>
<keyword evidence="1" id="KW-0560">Oxidoreductase</keyword>
<dbReference type="PROSITE" id="PS00062">
    <property type="entry name" value="ALDOKETO_REDUCTASE_2"/>
    <property type="match status" value="1"/>
</dbReference>
<evidence type="ECO:0000313" key="4">
    <source>
        <dbReference type="Proteomes" id="UP000596660"/>
    </source>
</evidence>
<dbReference type="InterPro" id="IPR036812">
    <property type="entry name" value="NAD(P)_OxRdtase_dom_sf"/>
</dbReference>
<dbReference type="PROSITE" id="PS00063">
    <property type="entry name" value="ALDOKETO_REDUCTASE_3"/>
    <property type="match status" value="1"/>
</dbReference>
<dbReference type="CDD" id="cd19124">
    <property type="entry name" value="AKR_AKR4A_4B"/>
    <property type="match status" value="1"/>
</dbReference>
<dbReference type="OMA" id="MHWPASL"/>
<accession>A0A803MBT1</accession>
<proteinExistence type="predicted"/>